<dbReference type="Gene3D" id="3.30.420.10">
    <property type="entry name" value="Ribonuclease H-like superfamily/Ribonuclease H"/>
    <property type="match status" value="1"/>
</dbReference>
<dbReference type="AlphaFoldDB" id="A0AAV0JUK2"/>
<dbReference type="Pfam" id="PF13456">
    <property type="entry name" value="RVT_3"/>
    <property type="match status" value="1"/>
</dbReference>
<name>A0AAV0JUK2_9ROSI</name>
<gene>
    <name evidence="2" type="ORF">LITE_LOCUS16020</name>
</gene>
<dbReference type="Proteomes" id="UP001154282">
    <property type="component" value="Unassembled WGS sequence"/>
</dbReference>
<dbReference type="PANTHER" id="PTHR47723:SF19">
    <property type="entry name" value="POLYNUCLEOTIDYL TRANSFERASE, RIBONUCLEASE H-LIKE SUPERFAMILY PROTEIN"/>
    <property type="match status" value="1"/>
</dbReference>
<comment type="caution">
    <text evidence="2">The sequence shown here is derived from an EMBL/GenBank/DDBJ whole genome shotgun (WGS) entry which is preliminary data.</text>
</comment>
<dbReference type="CDD" id="cd06222">
    <property type="entry name" value="RNase_H_like"/>
    <property type="match status" value="1"/>
</dbReference>
<dbReference type="InterPro" id="IPR053151">
    <property type="entry name" value="RNase_H-like"/>
</dbReference>
<dbReference type="InterPro" id="IPR012337">
    <property type="entry name" value="RNaseH-like_sf"/>
</dbReference>
<proteinExistence type="predicted"/>
<dbReference type="PANTHER" id="PTHR47723">
    <property type="entry name" value="OS05G0353850 PROTEIN"/>
    <property type="match status" value="1"/>
</dbReference>
<evidence type="ECO:0000259" key="1">
    <source>
        <dbReference type="Pfam" id="PF13456"/>
    </source>
</evidence>
<keyword evidence="3" id="KW-1185">Reference proteome</keyword>
<dbReference type="EMBL" id="CAMGYJ010000005">
    <property type="protein sequence ID" value="CAI0413652.1"/>
    <property type="molecule type" value="Genomic_DNA"/>
</dbReference>
<sequence>MPHSSILAAELQAIRDGLSLVWTLGYRDVRLETDSQLAVSLIHSRDPTFHHLGSLISDCRSLIQHRWNCTIHHIFREANGVADMMARQGHTHPPGERLWTIPPLSVCRLVQMECGFTS</sequence>
<dbReference type="InterPro" id="IPR036397">
    <property type="entry name" value="RNaseH_sf"/>
</dbReference>
<dbReference type="SUPFAM" id="SSF53098">
    <property type="entry name" value="Ribonuclease H-like"/>
    <property type="match status" value="1"/>
</dbReference>
<organism evidence="2 3">
    <name type="scientific">Linum tenue</name>
    <dbReference type="NCBI Taxonomy" id="586396"/>
    <lineage>
        <taxon>Eukaryota</taxon>
        <taxon>Viridiplantae</taxon>
        <taxon>Streptophyta</taxon>
        <taxon>Embryophyta</taxon>
        <taxon>Tracheophyta</taxon>
        <taxon>Spermatophyta</taxon>
        <taxon>Magnoliopsida</taxon>
        <taxon>eudicotyledons</taxon>
        <taxon>Gunneridae</taxon>
        <taxon>Pentapetalae</taxon>
        <taxon>rosids</taxon>
        <taxon>fabids</taxon>
        <taxon>Malpighiales</taxon>
        <taxon>Linaceae</taxon>
        <taxon>Linum</taxon>
    </lineage>
</organism>
<evidence type="ECO:0000313" key="3">
    <source>
        <dbReference type="Proteomes" id="UP001154282"/>
    </source>
</evidence>
<evidence type="ECO:0000313" key="2">
    <source>
        <dbReference type="EMBL" id="CAI0413652.1"/>
    </source>
</evidence>
<protein>
    <recommendedName>
        <fullName evidence="1">RNase H type-1 domain-containing protein</fullName>
    </recommendedName>
</protein>
<accession>A0AAV0JUK2</accession>
<reference evidence="2" key="1">
    <citation type="submission" date="2022-08" db="EMBL/GenBank/DDBJ databases">
        <authorList>
            <person name="Gutierrez-Valencia J."/>
        </authorList>
    </citation>
    <scope>NUCLEOTIDE SEQUENCE</scope>
</reference>
<dbReference type="InterPro" id="IPR044730">
    <property type="entry name" value="RNase_H-like_dom_plant"/>
</dbReference>
<dbReference type="GO" id="GO:0003676">
    <property type="term" value="F:nucleic acid binding"/>
    <property type="evidence" value="ECO:0007669"/>
    <property type="project" value="InterPro"/>
</dbReference>
<dbReference type="InterPro" id="IPR002156">
    <property type="entry name" value="RNaseH_domain"/>
</dbReference>
<feature type="domain" description="RNase H type-1" evidence="1">
    <location>
        <begin position="2"/>
        <end position="88"/>
    </location>
</feature>
<dbReference type="GO" id="GO:0004523">
    <property type="term" value="F:RNA-DNA hybrid ribonuclease activity"/>
    <property type="evidence" value="ECO:0007669"/>
    <property type="project" value="InterPro"/>
</dbReference>